<keyword evidence="1" id="KW-1133">Transmembrane helix</keyword>
<keyword evidence="1" id="KW-0812">Transmembrane</keyword>
<accession>A0A564N8Z9</accession>
<organism evidence="2 3">
    <name type="scientific">Klebsiella huaxiensis</name>
    <dbReference type="NCBI Taxonomy" id="2153354"/>
    <lineage>
        <taxon>Bacteria</taxon>
        <taxon>Pseudomonadati</taxon>
        <taxon>Pseudomonadota</taxon>
        <taxon>Gammaproteobacteria</taxon>
        <taxon>Enterobacterales</taxon>
        <taxon>Enterobacteriaceae</taxon>
        <taxon>Klebsiella/Raoultella group</taxon>
        <taxon>Klebsiella</taxon>
    </lineage>
</organism>
<feature type="transmembrane region" description="Helical" evidence="1">
    <location>
        <begin position="33"/>
        <end position="51"/>
    </location>
</feature>
<gene>
    <name evidence="2" type="primary">yjeM</name>
    <name evidence="2" type="ORF">SB6422_03552</name>
</gene>
<reference evidence="2 3" key="1">
    <citation type="submission" date="2019-07" db="EMBL/GenBank/DDBJ databases">
        <authorList>
            <person name="Brisse S."/>
            <person name="Rodrigues C."/>
            <person name="Thorpe H."/>
        </authorList>
    </citation>
    <scope>NUCLEOTIDE SEQUENCE [LARGE SCALE GENOMIC DNA]</scope>
    <source>
        <strain evidence="2">SB6422</strain>
    </source>
</reference>
<protein>
    <submittedName>
        <fullName evidence="2">Inner membrane transporter YjeM</fullName>
    </submittedName>
</protein>
<dbReference type="AlphaFoldDB" id="A0A564N8Z9"/>
<dbReference type="Proteomes" id="UP000317374">
    <property type="component" value="Unassembled WGS sequence"/>
</dbReference>
<evidence type="ECO:0000313" key="2">
    <source>
        <dbReference type="EMBL" id="VUT02365.1"/>
    </source>
</evidence>
<keyword evidence="1" id="KW-0472">Membrane</keyword>
<name>A0A564N8Z9_9ENTR</name>
<dbReference type="EMBL" id="CABGGW010000050">
    <property type="protein sequence ID" value="VUT02365.1"/>
    <property type="molecule type" value="Genomic_DNA"/>
</dbReference>
<sequence length="67" mass="7265">MMLATAVVVLVVTFANFFTVIQSVMGAGDWSNALWMVGGPIFFSLLALGIYENYRRRTAVSFVVSAG</sequence>
<proteinExistence type="predicted"/>
<evidence type="ECO:0000256" key="1">
    <source>
        <dbReference type="SAM" id="Phobius"/>
    </source>
</evidence>
<evidence type="ECO:0000313" key="3">
    <source>
        <dbReference type="Proteomes" id="UP000317374"/>
    </source>
</evidence>